<evidence type="ECO:0000256" key="5">
    <source>
        <dbReference type="ARBA" id="ARBA00022491"/>
    </source>
</evidence>
<feature type="compositionally biased region" description="Low complexity" evidence="9">
    <location>
        <begin position="146"/>
        <end position="167"/>
    </location>
</feature>
<dbReference type="InterPro" id="IPR013734">
    <property type="entry name" value="TF_Nrm1/Whi5"/>
</dbReference>
<reference evidence="10 11" key="1">
    <citation type="submission" date="2024-03" db="EMBL/GenBank/DDBJ databases">
        <title>Genome-scale model development and genomic sequencing of the oleaginous clade Lipomyces.</title>
        <authorList>
            <consortium name="Lawrence Berkeley National Laboratory"/>
            <person name="Czajka J.J."/>
            <person name="Han Y."/>
            <person name="Kim J."/>
            <person name="Mondo S.J."/>
            <person name="Hofstad B.A."/>
            <person name="Robles A."/>
            <person name="Haridas S."/>
            <person name="Riley R."/>
            <person name="LaButti K."/>
            <person name="Pangilinan J."/>
            <person name="Andreopoulos W."/>
            <person name="Lipzen A."/>
            <person name="Yan J."/>
            <person name="Wang M."/>
            <person name="Ng V."/>
            <person name="Grigoriev I.V."/>
            <person name="Spatafora J.W."/>
            <person name="Magnuson J.K."/>
            <person name="Baker S.E."/>
            <person name="Pomraning K.R."/>
        </authorList>
    </citation>
    <scope>NUCLEOTIDE SEQUENCE [LARGE SCALE GENOMIC DNA]</scope>
    <source>
        <strain evidence="10 11">Phaff 52-87</strain>
    </source>
</reference>
<evidence type="ECO:0000313" key="11">
    <source>
        <dbReference type="Proteomes" id="UP001498771"/>
    </source>
</evidence>
<keyword evidence="4" id="KW-0963">Cytoplasm</keyword>
<dbReference type="GeneID" id="90035701"/>
<evidence type="ECO:0000256" key="4">
    <source>
        <dbReference type="ARBA" id="ARBA00022490"/>
    </source>
</evidence>
<proteinExistence type="inferred from homology"/>
<evidence type="ECO:0000256" key="9">
    <source>
        <dbReference type="SAM" id="MobiDB-lite"/>
    </source>
</evidence>
<name>A0ABR1FCV7_9ASCO</name>
<evidence type="ECO:0000256" key="2">
    <source>
        <dbReference type="ARBA" id="ARBA00004496"/>
    </source>
</evidence>
<comment type="subcellular location">
    <subcellularLocation>
        <location evidence="2">Cytoplasm</location>
    </subcellularLocation>
    <subcellularLocation>
        <location evidence="1">Nucleus</location>
    </subcellularLocation>
</comment>
<evidence type="ECO:0000256" key="6">
    <source>
        <dbReference type="ARBA" id="ARBA00023015"/>
    </source>
</evidence>
<evidence type="ECO:0000256" key="7">
    <source>
        <dbReference type="ARBA" id="ARBA00023163"/>
    </source>
</evidence>
<dbReference type="EMBL" id="JBBJBU010000001">
    <property type="protein sequence ID" value="KAK7207681.1"/>
    <property type="molecule type" value="Genomic_DNA"/>
</dbReference>
<comment type="similarity">
    <text evidence="3">Belongs to the WHI5/NRM1 family.</text>
</comment>
<dbReference type="RefSeq" id="XP_064770714.1">
    <property type="nucleotide sequence ID" value="XM_064910189.1"/>
</dbReference>
<feature type="region of interest" description="Disordered" evidence="9">
    <location>
        <begin position="213"/>
        <end position="234"/>
    </location>
</feature>
<sequence length="410" mass="43534">MSLAPLPRRALADISSNIASSPSKSPTKRVIVRADEVTVADEEDSADVSALKSSPQRETVVATTRASPAAVVKPNCLQHANRLRLRLRLAYYKVKHHQISTPLSDLCVLEAAPQITSMRTLSADSGSVGQSCVQKYYNYKAWNHASSSSGSHNNKNNNSRRASSHNINKSRSHASASGDAYSNFRTSSYTSQASLHSHVSDSVNHPSLPTFGSASRSYSYSAPPPPPLARPPPISAATAKLQSYPAVLSESAKKLAAQGDFRPHLPRKRASGTFIHYDATDDKRAGRGKKRMAKRKASEPTISFSRDTMKRTRASTVGDATNARPPTAGTFKSTSLIVTPAKKRYSLPVSGAVGKLAEAASLAAAASVNATTTSHGQFSSPLKSNIPSSSIKGTPGQLGAARSLLDLGLF</sequence>
<organism evidence="10 11">
    <name type="scientific">Myxozyma melibiosi</name>
    <dbReference type="NCBI Taxonomy" id="54550"/>
    <lineage>
        <taxon>Eukaryota</taxon>
        <taxon>Fungi</taxon>
        <taxon>Dikarya</taxon>
        <taxon>Ascomycota</taxon>
        <taxon>Saccharomycotina</taxon>
        <taxon>Lipomycetes</taxon>
        <taxon>Lipomycetales</taxon>
        <taxon>Lipomycetaceae</taxon>
        <taxon>Myxozyma</taxon>
    </lineage>
</organism>
<accession>A0ABR1FCV7</accession>
<evidence type="ECO:0000256" key="3">
    <source>
        <dbReference type="ARBA" id="ARBA00006922"/>
    </source>
</evidence>
<feature type="compositionally biased region" description="Pro residues" evidence="9">
    <location>
        <begin position="222"/>
        <end position="234"/>
    </location>
</feature>
<feature type="region of interest" description="Disordered" evidence="9">
    <location>
        <begin position="146"/>
        <end position="179"/>
    </location>
</feature>
<keyword evidence="8" id="KW-0539">Nucleus</keyword>
<evidence type="ECO:0000313" key="10">
    <source>
        <dbReference type="EMBL" id="KAK7207681.1"/>
    </source>
</evidence>
<protein>
    <submittedName>
        <fullName evidence="10">Uncharacterized protein</fullName>
    </submittedName>
</protein>
<gene>
    <name evidence="10" type="ORF">BZA70DRAFT_21835</name>
</gene>
<evidence type="ECO:0000256" key="1">
    <source>
        <dbReference type="ARBA" id="ARBA00004123"/>
    </source>
</evidence>
<keyword evidence="5" id="KW-0678">Repressor</keyword>
<keyword evidence="7" id="KW-0804">Transcription</keyword>
<keyword evidence="6" id="KW-0805">Transcription regulation</keyword>
<dbReference type="Pfam" id="PF08528">
    <property type="entry name" value="Whi5"/>
    <property type="match status" value="1"/>
</dbReference>
<dbReference type="Proteomes" id="UP001498771">
    <property type="component" value="Unassembled WGS sequence"/>
</dbReference>
<evidence type="ECO:0000256" key="8">
    <source>
        <dbReference type="ARBA" id="ARBA00023242"/>
    </source>
</evidence>
<comment type="caution">
    <text evidence="10">The sequence shown here is derived from an EMBL/GenBank/DDBJ whole genome shotgun (WGS) entry which is preliminary data.</text>
</comment>
<feature type="region of interest" description="Disordered" evidence="9">
    <location>
        <begin position="282"/>
        <end position="301"/>
    </location>
</feature>
<keyword evidence="11" id="KW-1185">Reference proteome</keyword>
<feature type="compositionally biased region" description="Basic residues" evidence="9">
    <location>
        <begin position="286"/>
        <end position="295"/>
    </location>
</feature>
<feature type="compositionally biased region" description="Low complexity" evidence="9">
    <location>
        <begin position="373"/>
        <end position="392"/>
    </location>
</feature>
<feature type="region of interest" description="Disordered" evidence="9">
    <location>
        <begin position="373"/>
        <end position="395"/>
    </location>
</feature>